<proteinExistence type="predicted"/>
<gene>
    <name evidence="1" type="ORF">LCGC14_2418490</name>
</gene>
<evidence type="ECO:0000313" key="1">
    <source>
        <dbReference type="EMBL" id="KKL24126.1"/>
    </source>
</evidence>
<accession>A0A0F9E2I1</accession>
<protein>
    <submittedName>
        <fullName evidence="1">Uncharacterized protein</fullName>
    </submittedName>
</protein>
<name>A0A0F9E2I1_9ZZZZ</name>
<sequence length="89" mass="10564">MTKTELYLEASRQLAEGEQTYSCLAISRLTPDWILTLTHETPEVKAYCEVFNTDILFRDFTFHVDQDEDPRNLRVMMTSLMAYCWEDFQ</sequence>
<comment type="caution">
    <text evidence="1">The sequence shown here is derived from an EMBL/GenBank/DDBJ whole genome shotgun (WGS) entry which is preliminary data.</text>
</comment>
<organism evidence="1">
    <name type="scientific">marine sediment metagenome</name>
    <dbReference type="NCBI Taxonomy" id="412755"/>
    <lineage>
        <taxon>unclassified sequences</taxon>
        <taxon>metagenomes</taxon>
        <taxon>ecological metagenomes</taxon>
    </lineage>
</organism>
<reference evidence="1" key="1">
    <citation type="journal article" date="2015" name="Nature">
        <title>Complex archaea that bridge the gap between prokaryotes and eukaryotes.</title>
        <authorList>
            <person name="Spang A."/>
            <person name="Saw J.H."/>
            <person name="Jorgensen S.L."/>
            <person name="Zaremba-Niedzwiedzka K."/>
            <person name="Martijn J."/>
            <person name="Lind A.E."/>
            <person name="van Eijk R."/>
            <person name="Schleper C."/>
            <person name="Guy L."/>
            <person name="Ettema T.J."/>
        </authorList>
    </citation>
    <scope>NUCLEOTIDE SEQUENCE</scope>
</reference>
<dbReference type="AlphaFoldDB" id="A0A0F9E2I1"/>
<dbReference type="EMBL" id="LAZR01036710">
    <property type="protein sequence ID" value="KKL24126.1"/>
    <property type="molecule type" value="Genomic_DNA"/>
</dbReference>